<evidence type="ECO:0000256" key="6">
    <source>
        <dbReference type="RuleBase" id="RU003983"/>
    </source>
</evidence>
<keyword evidence="1 6" id="KW-0645">Protease</keyword>
<dbReference type="GO" id="GO:0004222">
    <property type="term" value="F:metalloendopeptidase activity"/>
    <property type="evidence" value="ECO:0007669"/>
    <property type="project" value="InterPro"/>
</dbReference>
<dbReference type="PANTHER" id="PTHR34978">
    <property type="entry name" value="POSSIBLE SENSOR-TRANSDUCER PROTEIN BLAR"/>
    <property type="match status" value="1"/>
</dbReference>
<reference evidence="9 10" key="1">
    <citation type="submission" date="2012-02" db="EMBL/GenBank/DDBJ databases">
        <title>Complete genome sequence of Actinoplanes missouriensis 431 (= NBRC 102363).</title>
        <authorList>
            <person name="Ohnishi Y."/>
            <person name="Ishikawa J."/>
            <person name="Sekine M."/>
            <person name="Hosoyama A."/>
            <person name="Harada T."/>
            <person name="Narita H."/>
            <person name="Hata T."/>
            <person name="Konno Y."/>
            <person name="Tutikane K."/>
            <person name="Fujita N."/>
            <person name="Horinouchi S."/>
            <person name="Hayakawa M."/>
        </authorList>
    </citation>
    <scope>NUCLEOTIDE SEQUENCE [LARGE SCALE GENOMIC DNA]</scope>
    <source>
        <strain evidence="10">ATCC 14538 / DSM 43046 / CBS 188.64 / JCM 3121 / NBRC 102363 / NCIMB 12654 / NRRL B-3342 / UNCC 431</strain>
    </source>
</reference>
<feature type="transmembrane region" description="Helical" evidence="7">
    <location>
        <begin position="36"/>
        <end position="56"/>
    </location>
</feature>
<keyword evidence="2" id="KW-0479">Metal-binding</keyword>
<dbReference type="InterPro" id="IPR052173">
    <property type="entry name" value="Beta-lactam_resp_regulator"/>
</dbReference>
<accession>I0H9G7</accession>
<keyword evidence="7" id="KW-1133">Transmembrane helix</keyword>
<keyword evidence="5 6" id="KW-0482">Metalloprotease</keyword>
<feature type="transmembrane region" description="Helical" evidence="7">
    <location>
        <begin position="260"/>
        <end position="279"/>
    </location>
</feature>
<evidence type="ECO:0000256" key="4">
    <source>
        <dbReference type="ARBA" id="ARBA00022833"/>
    </source>
</evidence>
<dbReference type="OrthoDB" id="3541294at2"/>
<evidence type="ECO:0000256" key="5">
    <source>
        <dbReference type="ARBA" id="ARBA00023049"/>
    </source>
</evidence>
<evidence type="ECO:0000313" key="9">
    <source>
        <dbReference type="EMBL" id="BAL89654.1"/>
    </source>
</evidence>
<evidence type="ECO:0000256" key="1">
    <source>
        <dbReference type="ARBA" id="ARBA00022670"/>
    </source>
</evidence>
<gene>
    <name evidence="9" type="ordered locus">AMIS_44340</name>
</gene>
<feature type="transmembrane region" description="Helical" evidence="7">
    <location>
        <begin position="85"/>
        <end position="102"/>
    </location>
</feature>
<evidence type="ECO:0000256" key="7">
    <source>
        <dbReference type="SAM" id="Phobius"/>
    </source>
</evidence>
<dbReference type="KEGG" id="ams:AMIS_44340"/>
<dbReference type="PANTHER" id="PTHR34978:SF3">
    <property type="entry name" value="SLR0241 PROTEIN"/>
    <property type="match status" value="1"/>
</dbReference>
<comment type="similarity">
    <text evidence="6">Belongs to the peptidase M48 family.</text>
</comment>
<dbReference type="eggNOG" id="COG0501">
    <property type="taxonomic scope" value="Bacteria"/>
</dbReference>
<dbReference type="STRING" id="512565.AMIS_44340"/>
<evidence type="ECO:0000256" key="3">
    <source>
        <dbReference type="ARBA" id="ARBA00022801"/>
    </source>
</evidence>
<keyword evidence="7" id="KW-0472">Membrane</keyword>
<proteinExistence type="inferred from homology"/>
<dbReference type="InterPro" id="IPR001915">
    <property type="entry name" value="Peptidase_M48"/>
</dbReference>
<protein>
    <submittedName>
        <fullName evidence="9">Putative M48-family peptidase</fullName>
    </submittedName>
</protein>
<dbReference type="Pfam" id="PF01435">
    <property type="entry name" value="Peptidase_M48"/>
    <property type="match status" value="1"/>
</dbReference>
<evidence type="ECO:0000256" key="2">
    <source>
        <dbReference type="ARBA" id="ARBA00022723"/>
    </source>
</evidence>
<dbReference type="GO" id="GO:0006508">
    <property type="term" value="P:proteolysis"/>
    <property type="evidence" value="ECO:0007669"/>
    <property type="project" value="UniProtKB-KW"/>
</dbReference>
<keyword evidence="10" id="KW-1185">Reference proteome</keyword>
<keyword evidence="3 6" id="KW-0378">Hydrolase</keyword>
<dbReference type="Gene3D" id="3.30.2010.10">
    <property type="entry name" value="Metalloproteases ('zincins'), catalytic domain"/>
    <property type="match status" value="1"/>
</dbReference>
<dbReference type="HOGENOM" id="CLU_060923_0_0_11"/>
<keyword evidence="7" id="KW-0812">Transmembrane</keyword>
<name>I0H9G7_ACTM4</name>
<keyword evidence="4 6" id="KW-0862">Zinc</keyword>
<dbReference type="EMBL" id="AP012319">
    <property type="protein sequence ID" value="BAL89654.1"/>
    <property type="molecule type" value="Genomic_DNA"/>
</dbReference>
<feature type="transmembrane region" description="Helical" evidence="7">
    <location>
        <begin position="6"/>
        <end position="24"/>
    </location>
</feature>
<comment type="cofactor">
    <cofactor evidence="6">
        <name>Zn(2+)</name>
        <dbReference type="ChEBI" id="CHEBI:29105"/>
    </cofactor>
    <text evidence="6">Binds 1 zinc ion per subunit.</text>
</comment>
<dbReference type="PATRIC" id="fig|512565.3.peg.4422"/>
<dbReference type="Proteomes" id="UP000007882">
    <property type="component" value="Chromosome"/>
</dbReference>
<sequence>MFDHFLVSVVIIPPLLVIAVRLVAEHLPPRIAASAVAWSAAGAALASLANLAVFALKAVAEIPPVGRVLGWSAQVVADDTAHEPWVSSLSVLLLAAATVSLVRTWRRQDRLLSIAGRSDEPVVLVPDPAAHAYAVPGRPGHVVVTTGMRDALSAEQFAALLAHEKAHLDARHHRLVRVSELASAAHPALWWVTRQVDYLVERAADECAATVVGSRRTVAEAIGIAALAATPRPAVGLHAAGGVVPRRVSNLLRPPGRRTAAILCALPVALAAFSLIWTGEAAYDLGELLHAAMVVR</sequence>
<feature type="domain" description="Peptidase M48" evidence="8">
    <location>
        <begin position="109"/>
        <end position="175"/>
    </location>
</feature>
<dbReference type="AlphaFoldDB" id="I0H9G7"/>
<dbReference type="CDD" id="cd07326">
    <property type="entry name" value="M56_BlaR1_MecR1_like"/>
    <property type="match status" value="1"/>
</dbReference>
<evidence type="ECO:0000259" key="8">
    <source>
        <dbReference type="Pfam" id="PF01435"/>
    </source>
</evidence>
<evidence type="ECO:0000313" key="10">
    <source>
        <dbReference type="Proteomes" id="UP000007882"/>
    </source>
</evidence>
<organism evidence="9 10">
    <name type="scientific">Actinoplanes missouriensis (strain ATCC 14538 / DSM 43046 / CBS 188.64 / JCM 3121 / NBRC 102363 / NCIMB 12654 / NRRL B-3342 / UNCC 431)</name>
    <dbReference type="NCBI Taxonomy" id="512565"/>
    <lineage>
        <taxon>Bacteria</taxon>
        <taxon>Bacillati</taxon>
        <taxon>Actinomycetota</taxon>
        <taxon>Actinomycetes</taxon>
        <taxon>Micromonosporales</taxon>
        <taxon>Micromonosporaceae</taxon>
        <taxon>Actinoplanes</taxon>
    </lineage>
</organism>
<dbReference type="GO" id="GO:0046872">
    <property type="term" value="F:metal ion binding"/>
    <property type="evidence" value="ECO:0007669"/>
    <property type="project" value="UniProtKB-KW"/>
</dbReference>